<keyword evidence="3" id="KW-1185">Reference proteome</keyword>
<sequence length="93" mass="9991">MEMGASVGGEQAPDALAVSTHHHGKEPDTEGVSLYEEDDSNGETVEDSVEEVCEELSKDSCASLSGKKASEEGESEVQLTRLLDLHLNSFFAY</sequence>
<dbReference type="Gramene" id="ONK77992">
    <property type="protein sequence ID" value="ONK77992"/>
    <property type="gene ID" value="A4U43_C02F13080"/>
</dbReference>
<evidence type="ECO:0000313" key="2">
    <source>
        <dbReference type="EMBL" id="ONK77992.1"/>
    </source>
</evidence>
<organism evidence="2 3">
    <name type="scientific">Asparagus officinalis</name>
    <name type="common">Garden asparagus</name>
    <dbReference type="NCBI Taxonomy" id="4686"/>
    <lineage>
        <taxon>Eukaryota</taxon>
        <taxon>Viridiplantae</taxon>
        <taxon>Streptophyta</taxon>
        <taxon>Embryophyta</taxon>
        <taxon>Tracheophyta</taxon>
        <taxon>Spermatophyta</taxon>
        <taxon>Magnoliopsida</taxon>
        <taxon>Liliopsida</taxon>
        <taxon>Asparagales</taxon>
        <taxon>Asparagaceae</taxon>
        <taxon>Asparagoideae</taxon>
        <taxon>Asparagus</taxon>
    </lineage>
</organism>
<name>A0A5P1FIR0_ASPOF</name>
<protein>
    <submittedName>
        <fullName evidence="2">Uncharacterized protein</fullName>
    </submittedName>
</protein>
<dbReference type="EMBL" id="CM007382">
    <property type="protein sequence ID" value="ONK77992.1"/>
    <property type="molecule type" value="Genomic_DNA"/>
</dbReference>
<reference evidence="3" key="1">
    <citation type="journal article" date="2017" name="Nat. Commun.">
        <title>The asparagus genome sheds light on the origin and evolution of a young Y chromosome.</title>
        <authorList>
            <person name="Harkess A."/>
            <person name="Zhou J."/>
            <person name="Xu C."/>
            <person name="Bowers J.E."/>
            <person name="Van der Hulst R."/>
            <person name="Ayyampalayam S."/>
            <person name="Mercati F."/>
            <person name="Riccardi P."/>
            <person name="McKain M.R."/>
            <person name="Kakrana A."/>
            <person name="Tang H."/>
            <person name="Ray J."/>
            <person name="Groenendijk J."/>
            <person name="Arikit S."/>
            <person name="Mathioni S.M."/>
            <person name="Nakano M."/>
            <person name="Shan H."/>
            <person name="Telgmann-Rauber A."/>
            <person name="Kanno A."/>
            <person name="Yue Z."/>
            <person name="Chen H."/>
            <person name="Li W."/>
            <person name="Chen Y."/>
            <person name="Xu X."/>
            <person name="Zhang Y."/>
            <person name="Luo S."/>
            <person name="Chen H."/>
            <person name="Gao J."/>
            <person name="Mao Z."/>
            <person name="Pires J.C."/>
            <person name="Luo M."/>
            <person name="Kudrna D."/>
            <person name="Wing R.A."/>
            <person name="Meyers B.C."/>
            <person name="Yi K."/>
            <person name="Kong H."/>
            <person name="Lavrijsen P."/>
            <person name="Sunseri F."/>
            <person name="Falavigna A."/>
            <person name="Ye Y."/>
            <person name="Leebens-Mack J.H."/>
            <person name="Chen G."/>
        </authorList>
    </citation>
    <scope>NUCLEOTIDE SEQUENCE [LARGE SCALE GENOMIC DNA]</scope>
    <source>
        <strain evidence="3">cv. DH0086</strain>
    </source>
</reference>
<dbReference type="Proteomes" id="UP000243459">
    <property type="component" value="Chromosome 2"/>
</dbReference>
<feature type="region of interest" description="Disordered" evidence="1">
    <location>
        <begin position="1"/>
        <end position="46"/>
    </location>
</feature>
<proteinExistence type="predicted"/>
<gene>
    <name evidence="2" type="ORF">A4U43_C02F13080</name>
</gene>
<accession>A0A5P1FIR0</accession>
<feature type="compositionally biased region" description="Acidic residues" evidence="1">
    <location>
        <begin position="35"/>
        <end position="46"/>
    </location>
</feature>
<dbReference type="AlphaFoldDB" id="A0A5P1FIR0"/>
<evidence type="ECO:0000256" key="1">
    <source>
        <dbReference type="SAM" id="MobiDB-lite"/>
    </source>
</evidence>
<evidence type="ECO:0000313" key="3">
    <source>
        <dbReference type="Proteomes" id="UP000243459"/>
    </source>
</evidence>